<dbReference type="GO" id="GO:0015297">
    <property type="term" value="F:antiporter activity"/>
    <property type="evidence" value="ECO:0007669"/>
    <property type="project" value="InterPro"/>
</dbReference>
<dbReference type="OrthoDB" id="2126698at2759"/>
<feature type="transmembrane region" description="Helical" evidence="6">
    <location>
        <begin position="419"/>
        <end position="440"/>
    </location>
</feature>
<keyword evidence="9" id="KW-1185">Reference proteome</keyword>
<dbReference type="EMBL" id="JAKOGI010000192">
    <property type="protein sequence ID" value="KAJ8440384.1"/>
    <property type="molecule type" value="Genomic_DNA"/>
</dbReference>
<dbReference type="AlphaFoldDB" id="A0A9Q1QFY7"/>
<evidence type="ECO:0000256" key="3">
    <source>
        <dbReference type="ARBA" id="ARBA00022692"/>
    </source>
</evidence>
<evidence type="ECO:0000256" key="1">
    <source>
        <dbReference type="ARBA" id="ARBA00004141"/>
    </source>
</evidence>
<evidence type="ECO:0000313" key="9">
    <source>
        <dbReference type="Proteomes" id="UP001153076"/>
    </source>
</evidence>
<evidence type="ECO:0000256" key="4">
    <source>
        <dbReference type="ARBA" id="ARBA00022989"/>
    </source>
</evidence>
<evidence type="ECO:0000313" key="8">
    <source>
        <dbReference type="EMBL" id="KAJ8440384.1"/>
    </source>
</evidence>
<comment type="similarity">
    <text evidence="2 6">Belongs to the multi antimicrobial extrusion (MATE) (TC 2.A.66.1) family.</text>
</comment>
<dbReference type="NCBIfam" id="TIGR00797">
    <property type="entry name" value="matE"/>
    <property type="match status" value="1"/>
</dbReference>
<dbReference type="GO" id="GO:0016020">
    <property type="term" value="C:membrane"/>
    <property type="evidence" value="ECO:0007669"/>
    <property type="project" value="UniProtKB-SubCell"/>
</dbReference>
<feature type="transmembrane region" description="Helical" evidence="6">
    <location>
        <begin position="195"/>
        <end position="216"/>
    </location>
</feature>
<dbReference type="PANTHER" id="PTHR11206">
    <property type="entry name" value="MULTIDRUG RESISTANCE PROTEIN"/>
    <property type="match status" value="1"/>
</dbReference>
<evidence type="ECO:0000256" key="6">
    <source>
        <dbReference type="RuleBase" id="RU004914"/>
    </source>
</evidence>
<feature type="transmembrane region" description="Helical" evidence="6">
    <location>
        <begin position="460"/>
        <end position="482"/>
    </location>
</feature>
<feature type="transmembrane region" description="Helical" evidence="6">
    <location>
        <begin position="345"/>
        <end position="367"/>
    </location>
</feature>
<gene>
    <name evidence="8" type="ORF">Cgig2_019373</name>
</gene>
<feature type="transmembrane region" description="Helical" evidence="6">
    <location>
        <begin position="121"/>
        <end position="142"/>
    </location>
</feature>
<keyword evidence="4 6" id="KW-1133">Transmembrane helix</keyword>
<reference evidence="8" key="1">
    <citation type="submission" date="2022-04" db="EMBL/GenBank/DDBJ databases">
        <title>Carnegiea gigantea Genome sequencing and assembly v2.</title>
        <authorList>
            <person name="Copetti D."/>
            <person name="Sanderson M.J."/>
            <person name="Burquez A."/>
            <person name="Wojciechowski M.F."/>
        </authorList>
    </citation>
    <scope>NUCLEOTIDE SEQUENCE</scope>
    <source>
        <strain evidence="8">SGP5-SGP5p</strain>
        <tissue evidence="8">Aerial part</tissue>
    </source>
</reference>
<feature type="region of interest" description="Disordered" evidence="7">
    <location>
        <begin position="1"/>
        <end position="29"/>
    </location>
</feature>
<organism evidence="8 9">
    <name type="scientific">Carnegiea gigantea</name>
    <dbReference type="NCBI Taxonomy" id="171969"/>
    <lineage>
        <taxon>Eukaryota</taxon>
        <taxon>Viridiplantae</taxon>
        <taxon>Streptophyta</taxon>
        <taxon>Embryophyta</taxon>
        <taxon>Tracheophyta</taxon>
        <taxon>Spermatophyta</taxon>
        <taxon>Magnoliopsida</taxon>
        <taxon>eudicotyledons</taxon>
        <taxon>Gunneridae</taxon>
        <taxon>Pentapetalae</taxon>
        <taxon>Caryophyllales</taxon>
        <taxon>Cactineae</taxon>
        <taxon>Cactaceae</taxon>
        <taxon>Cactoideae</taxon>
        <taxon>Echinocereeae</taxon>
        <taxon>Carnegiea</taxon>
    </lineage>
</organism>
<accession>A0A9Q1QFY7</accession>
<feature type="transmembrane region" description="Helical" evidence="6">
    <location>
        <begin position="387"/>
        <end position="407"/>
    </location>
</feature>
<proteinExistence type="inferred from homology"/>
<keyword evidence="3 6" id="KW-0812">Transmembrane</keyword>
<feature type="transmembrane region" description="Helical" evidence="6">
    <location>
        <begin position="489"/>
        <end position="512"/>
    </location>
</feature>
<dbReference type="Proteomes" id="UP001153076">
    <property type="component" value="Unassembled WGS sequence"/>
</dbReference>
<comment type="subcellular location">
    <subcellularLocation>
        <location evidence="1">Membrane</location>
        <topology evidence="1">Multi-pass membrane protein</topology>
    </subcellularLocation>
</comment>
<name>A0A9Q1QFY7_9CARY</name>
<dbReference type="CDD" id="cd13132">
    <property type="entry name" value="MATE_eukaryotic"/>
    <property type="match status" value="1"/>
</dbReference>
<dbReference type="Pfam" id="PF01554">
    <property type="entry name" value="MatE"/>
    <property type="match status" value="2"/>
</dbReference>
<dbReference type="GO" id="GO:1990961">
    <property type="term" value="P:xenobiotic detoxification by transmembrane export across the plasma membrane"/>
    <property type="evidence" value="ECO:0007669"/>
    <property type="project" value="InterPro"/>
</dbReference>
<feature type="transmembrane region" description="Helical" evidence="6">
    <location>
        <begin position="269"/>
        <end position="292"/>
    </location>
</feature>
<keyword evidence="5 6" id="KW-0472">Membrane</keyword>
<feature type="transmembrane region" description="Helical" evidence="6">
    <location>
        <begin position="39"/>
        <end position="60"/>
    </location>
</feature>
<feature type="transmembrane region" description="Helical" evidence="6">
    <location>
        <begin position="312"/>
        <end position="333"/>
    </location>
</feature>
<dbReference type="InterPro" id="IPR002528">
    <property type="entry name" value="MATE_fam"/>
</dbReference>
<evidence type="ECO:0000256" key="5">
    <source>
        <dbReference type="ARBA" id="ARBA00023136"/>
    </source>
</evidence>
<dbReference type="GO" id="GO:0042910">
    <property type="term" value="F:xenobiotic transmembrane transporter activity"/>
    <property type="evidence" value="ECO:0007669"/>
    <property type="project" value="InterPro"/>
</dbReference>
<comment type="caution">
    <text evidence="8">The sequence shown here is derived from an EMBL/GenBank/DDBJ whole genome shotgun (WGS) entry which is preliminary data.</text>
</comment>
<sequence>MEDGKPLLRSQQQEEEDEQPEQKQPLGPPKEFVYESKKLWQIAGPAIFTAICQYSLGALTQTFAGLVGDLELAAVSFENSVIAGLAFGVMLGMGSALETLCGQAFGAGKIRMLGIYMQRSWVILLLTSFLLTPVYIYSPPILQLFGVTEEISQAADYPNKAIIVAGEFALWMIPQLFAYALNFPIQKFLQAQRKVFVMAWVSAVVLVLHAVLSWIFMLKWGWGLVGAAVMLNTSWWLIVILQFVYIVITKSDGAWSGFSWLAFSDLWGFVKLSLASAVMLLEFWYLMMLVVITGRLPNPLIPVDAISICMNLQGWDAMIAIGFNAAISVRVSNELGAGNYRQAKISVIVVSITSVAIGFAAFIVVVATRDLFPYLFTASDPVARETTRLSILLAFTVLLNSLQPVLSGKQYEIPNFHNINLFMLACAFKVLYSHEFYFLFLFSDPPINLGVAIGAGWQSLVAYINIACYYLVGLPAGILLGFEFGLGAMGVWGGMLGGICLQTLILVIVTALTNWKKEADEAERRVRKWGGSAAAD</sequence>
<feature type="transmembrane region" description="Helical" evidence="6">
    <location>
        <begin position="162"/>
        <end position="183"/>
    </location>
</feature>
<dbReference type="InterPro" id="IPR045069">
    <property type="entry name" value="MATE_euk"/>
</dbReference>
<feature type="transmembrane region" description="Helical" evidence="6">
    <location>
        <begin position="80"/>
        <end position="100"/>
    </location>
</feature>
<evidence type="ECO:0000256" key="7">
    <source>
        <dbReference type="SAM" id="MobiDB-lite"/>
    </source>
</evidence>
<evidence type="ECO:0000256" key="2">
    <source>
        <dbReference type="ARBA" id="ARBA00010199"/>
    </source>
</evidence>
<feature type="transmembrane region" description="Helical" evidence="6">
    <location>
        <begin position="222"/>
        <end position="248"/>
    </location>
</feature>
<protein>
    <recommendedName>
        <fullName evidence="6">Protein DETOXIFICATION</fullName>
    </recommendedName>
    <alternativeName>
        <fullName evidence="6">Multidrug and toxic compound extrusion protein</fullName>
    </alternativeName>
</protein>